<comment type="caution">
    <text evidence="1">The sequence shown here is derived from an EMBL/GenBank/DDBJ whole genome shotgun (WGS) entry which is preliminary data.</text>
</comment>
<evidence type="ECO:0000313" key="2">
    <source>
        <dbReference type="Proteomes" id="UP001600888"/>
    </source>
</evidence>
<sequence>MLERQPLGPHQKPLQASPVLFGCAMHTAFPSSITLERRLPSFETVADNMTYYFPSIFAARGHLVVVASCRRDRALRTV</sequence>
<protein>
    <submittedName>
        <fullName evidence="1">Uncharacterized protein</fullName>
    </submittedName>
</protein>
<proteinExistence type="predicted"/>
<dbReference type="PROSITE" id="PS51257">
    <property type="entry name" value="PROKAR_LIPOPROTEIN"/>
    <property type="match status" value="1"/>
</dbReference>
<reference evidence="1 2" key="1">
    <citation type="submission" date="2024-03" db="EMBL/GenBank/DDBJ databases">
        <title>A high-quality draft genome sequence of Diaporthe vaccinii, a causative agent of upright dieback and viscid rot disease in cranberry plants.</title>
        <authorList>
            <person name="Sarrasin M."/>
            <person name="Lang B.F."/>
            <person name="Burger G."/>
        </authorList>
    </citation>
    <scope>NUCLEOTIDE SEQUENCE [LARGE SCALE GENOMIC DNA]</scope>
    <source>
        <strain evidence="1 2">IS7</strain>
    </source>
</reference>
<keyword evidence="2" id="KW-1185">Reference proteome</keyword>
<dbReference type="Proteomes" id="UP001600888">
    <property type="component" value="Unassembled WGS sequence"/>
</dbReference>
<organism evidence="1 2">
    <name type="scientific">Diaporthe vaccinii</name>
    <dbReference type="NCBI Taxonomy" id="105482"/>
    <lineage>
        <taxon>Eukaryota</taxon>
        <taxon>Fungi</taxon>
        <taxon>Dikarya</taxon>
        <taxon>Ascomycota</taxon>
        <taxon>Pezizomycotina</taxon>
        <taxon>Sordariomycetes</taxon>
        <taxon>Sordariomycetidae</taxon>
        <taxon>Diaporthales</taxon>
        <taxon>Diaporthaceae</taxon>
        <taxon>Diaporthe</taxon>
        <taxon>Diaporthe eres species complex</taxon>
    </lineage>
</organism>
<evidence type="ECO:0000313" key="1">
    <source>
        <dbReference type="EMBL" id="KAL2283546.1"/>
    </source>
</evidence>
<name>A0ABR4EM95_9PEZI</name>
<accession>A0ABR4EM95</accession>
<dbReference type="EMBL" id="JBAWTH010000042">
    <property type="protein sequence ID" value="KAL2283546.1"/>
    <property type="molecule type" value="Genomic_DNA"/>
</dbReference>
<gene>
    <name evidence="1" type="ORF">FJTKL_09863</name>
</gene>